<reference evidence="6 7" key="1">
    <citation type="journal article" date="2021" name="Front. Microbiol.">
        <title>Comprehensive Comparative Genomics and Phenotyping of Methylobacterium Species.</title>
        <authorList>
            <person name="Alessa O."/>
            <person name="Ogura Y."/>
            <person name="Fujitani Y."/>
            <person name="Takami H."/>
            <person name="Hayashi T."/>
            <person name="Sahin N."/>
            <person name="Tani A."/>
        </authorList>
    </citation>
    <scope>NUCLEOTIDE SEQUENCE [LARGE SCALE GENOMIC DNA]</scope>
    <source>
        <strain evidence="6 7">DSM 23679</strain>
    </source>
</reference>
<dbReference type="PANTHER" id="PTHR34139:SF1">
    <property type="entry name" value="RNASE MJ1380-RELATED"/>
    <property type="match status" value="1"/>
</dbReference>
<keyword evidence="5" id="KW-0378">Hydrolase</keyword>
<evidence type="ECO:0008006" key="8">
    <source>
        <dbReference type="Google" id="ProtNLM"/>
    </source>
</evidence>
<name>A0ABQ4QKX6_9HYPH</name>
<keyword evidence="1" id="KW-0597">Phosphoprotein</keyword>
<dbReference type="InterPro" id="IPR051813">
    <property type="entry name" value="HepT_RNase_toxin"/>
</dbReference>
<evidence type="ECO:0000313" key="7">
    <source>
        <dbReference type="Proteomes" id="UP001055117"/>
    </source>
</evidence>
<evidence type="ECO:0000313" key="6">
    <source>
        <dbReference type="EMBL" id="GJD45913.1"/>
    </source>
</evidence>
<dbReference type="EMBL" id="BPQG01000056">
    <property type="protein sequence ID" value="GJD45913.1"/>
    <property type="molecule type" value="Genomic_DNA"/>
</dbReference>
<dbReference type="Proteomes" id="UP001055117">
    <property type="component" value="Unassembled WGS sequence"/>
</dbReference>
<evidence type="ECO:0000256" key="3">
    <source>
        <dbReference type="ARBA" id="ARBA00022722"/>
    </source>
</evidence>
<protein>
    <recommendedName>
        <fullName evidence="8">DUF86 domain-containing protein</fullName>
    </recommendedName>
</protein>
<accession>A0ABQ4QKX6</accession>
<evidence type="ECO:0000256" key="1">
    <source>
        <dbReference type="ARBA" id="ARBA00022553"/>
    </source>
</evidence>
<evidence type="ECO:0000256" key="4">
    <source>
        <dbReference type="ARBA" id="ARBA00022741"/>
    </source>
</evidence>
<dbReference type="PANTHER" id="PTHR34139">
    <property type="entry name" value="UPF0331 PROTEIN MJ0127"/>
    <property type="match status" value="1"/>
</dbReference>
<gene>
    <name evidence="6" type="ORF">AFCDBAGC_3791</name>
</gene>
<sequence>MPSVLSERESDACVDILDDAQAARNFIDGMSFEAFATDLRTSYAVIRCIEIVSEASRRRGAAFKARHPHIPWQNIADTGNFYRHAYHRVALDIVWKTVHQPLTEIAVVCRAELEADRSSPA</sequence>
<organism evidence="6 7">
    <name type="scientific">Methylobacterium cerastii</name>
    <dbReference type="NCBI Taxonomy" id="932741"/>
    <lineage>
        <taxon>Bacteria</taxon>
        <taxon>Pseudomonadati</taxon>
        <taxon>Pseudomonadota</taxon>
        <taxon>Alphaproteobacteria</taxon>
        <taxon>Hyphomicrobiales</taxon>
        <taxon>Methylobacteriaceae</taxon>
        <taxon>Methylobacterium</taxon>
    </lineage>
</organism>
<keyword evidence="2" id="KW-1277">Toxin-antitoxin system</keyword>
<keyword evidence="7" id="KW-1185">Reference proteome</keyword>
<evidence type="ECO:0000256" key="5">
    <source>
        <dbReference type="ARBA" id="ARBA00022801"/>
    </source>
</evidence>
<dbReference type="RefSeq" id="WP_147828482.1">
    <property type="nucleotide sequence ID" value="NZ_BPQG01000056.1"/>
</dbReference>
<proteinExistence type="predicted"/>
<comment type="caution">
    <text evidence="6">The sequence shown here is derived from an EMBL/GenBank/DDBJ whole genome shotgun (WGS) entry which is preliminary data.</text>
</comment>
<keyword evidence="3" id="KW-0540">Nuclease</keyword>
<evidence type="ECO:0000256" key="2">
    <source>
        <dbReference type="ARBA" id="ARBA00022649"/>
    </source>
</evidence>
<dbReference type="InterPro" id="IPR008201">
    <property type="entry name" value="HepT-like"/>
</dbReference>
<keyword evidence="4" id="KW-0547">Nucleotide-binding</keyword>
<dbReference type="Pfam" id="PF01934">
    <property type="entry name" value="HepT-like"/>
    <property type="match status" value="1"/>
</dbReference>